<dbReference type="GO" id="GO:0003916">
    <property type="term" value="F:DNA topoisomerase activity"/>
    <property type="evidence" value="ECO:0007669"/>
    <property type="project" value="InterPro"/>
</dbReference>
<dbReference type="Gene3D" id="3.30.65.10">
    <property type="entry name" value="Bacterial Topoisomerase I, domain 1"/>
    <property type="match status" value="1"/>
</dbReference>
<keyword evidence="4" id="KW-1185">Reference proteome</keyword>
<evidence type="ECO:0000256" key="1">
    <source>
        <dbReference type="SAM" id="Phobius"/>
    </source>
</evidence>
<evidence type="ECO:0000313" key="4">
    <source>
        <dbReference type="Proteomes" id="UP000366872"/>
    </source>
</evidence>
<dbReference type="InterPro" id="IPR013498">
    <property type="entry name" value="Topo_IA_Znf"/>
</dbReference>
<dbReference type="InterPro" id="IPR026354">
    <property type="entry name" value="4helix_suffix_dom"/>
</dbReference>
<keyword evidence="1" id="KW-1133">Transmembrane helix</keyword>
<gene>
    <name evidence="3" type="ORF">PDESU_05583</name>
</gene>
<dbReference type="NCBIfam" id="TIGR04258">
    <property type="entry name" value="4helix_suffix"/>
    <property type="match status" value="1"/>
</dbReference>
<dbReference type="Proteomes" id="UP000366872">
    <property type="component" value="Unassembled WGS sequence"/>
</dbReference>
<dbReference type="GO" id="GO:0006265">
    <property type="term" value="P:DNA topological change"/>
    <property type="evidence" value="ECO:0007669"/>
    <property type="project" value="InterPro"/>
</dbReference>
<dbReference type="GO" id="GO:0005694">
    <property type="term" value="C:chromosome"/>
    <property type="evidence" value="ECO:0007669"/>
    <property type="project" value="InterPro"/>
</dbReference>
<keyword evidence="1" id="KW-0812">Transmembrane</keyword>
<dbReference type="Pfam" id="PF01396">
    <property type="entry name" value="Zn_ribbon_Top1"/>
    <property type="match status" value="1"/>
</dbReference>
<evidence type="ECO:0000259" key="2">
    <source>
        <dbReference type="Pfam" id="PF01396"/>
    </source>
</evidence>
<name>A0A6C2UAR6_PONDE</name>
<feature type="domain" description="DNA topoisomerase type IA zn finger" evidence="2">
    <location>
        <begin position="72"/>
        <end position="105"/>
    </location>
</feature>
<reference evidence="3 4" key="1">
    <citation type="submission" date="2019-04" db="EMBL/GenBank/DDBJ databases">
        <authorList>
            <person name="Van Vliet M D."/>
        </authorList>
    </citation>
    <scope>NUCLEOTIDE SEQUENCE [LARGE SCALE GENOMIC DNA]</scope>
    <source>
        <strain evidence="3 4">F1</strain>
    </source>
</reference>
<keyword evidence="1" id="KW-0472">Membrane</keyword>
<accession>A0A6C2UAR6</accession>
<feature type="transmembrane region" description="Helical" evidence="1">
    <location>
        <begin position="6"/>
        <end position="25"/>
    </location>
</feature>
<sequence>MRADPYLTPICLFCGLTPILVICLINQTNFLLDQQIAALEEQFVTEGGYSEKLAAERLKERQEHKATDPVPDCPKCGKPMVLRTAKTGKTAGHQFWGCSAYSDCKGVGEV</sequence>
<dbReference type="SUPFAM" id="SSF57783">
    <property type="entry name" value="Zinc beta-ribbon"/>
    <property type="match status" value="1"/>
</dbReference>
<organism evidence="3 4">
    <name type="scientific">Pontiella desulfatans</name>
    <dbReference type="NCBI Taxonomy" id="2750659"/>
    <lineage>
        <taxon>Bacteria</taxon>
        <taxon>Pseudomonadati</taxon>
        <taxon>Kiritimatiellota</taxon>
        <taxon>Kiritimatiellia</taxon>
        <taxon>Kiritimatiellales</taxon>
        <taxon>Pontiellaceae</taxon>
        <taxon>Pontiella</taxon>
    </lineage>
</organism>
<evidence type="ECO:0000313" key="3">
    <source>
        <dbReference type="EMBL" id="VGO16989.1"/>
    </source>
</evidence>
<dbReference type="AlphaFoldDB" id="A0A6C2UAR6"/>
<proteinExistence type="predicted"/>
<dbReference type="EMBL" id="CAAHFG010000004">
    <property type="protein sequence ID" value="VGO16989.1"/>
    <property type="molecule type" value="Genomic_DNA"/>
</dbReference>
<dbReference type="GO" id="GO:0003677">
    <property type="term" value="F:DNA binding"/>
    <property type="evidence" value="ECO:0007669"/>
    <property type="project" value="InterPro"/>
</dbReference>
<protein>
    <recommendedName>
        <fullName evidence="2">DNA topoisomerase type IA zn finger domain-containing protein</fullName>
    </recommendedName>
</protein>